<proteinExistence type="predicted"/>
<reference evidence="1" key="1">
    <citation type="journal article" date="2020" name="New Phytol.">
        <title>Comparative genomics reveals dynamic genome evolution in host specialist ectomycorrhizal fungi.</title>
        <authorList>
            <person name="Lofgren L.A."/>
            <person name="Nguyen N.H."/>
            <person name="Vilgalys R."/>
            <person name="Ruytinx J."/>
            <person name="Liao H.L."/>
            <person name="Branco S."/>
            <person name="Kuo A."/>
            <person name="LaButti K."/>
            <person name="Lipzen A."/>
            <person name="Andreopoulos W."/>
            <person name="Pangilinan J."/>
            <person name="Riley R."/>
            <person name="Hundley H."/>
            <person name="Na H."/>
            <person name="Barry K."/>
            <person name="Grigoriev I.V."/>
            <person name="Stajich J.E."/>
            <person name="Kennedy P.G."/>
        </authorList>
    </citation>
    <scope>NUCLEOTIDE SEQUENCE</scope>
    <source>
        <strain evidence="1">MN1</strain>
    </source>
</reference>
<accession>A0A9P7ATM2</accession>
<keyword evidence="2" id="KW-1185">Reference proteome</keyword>
<protein>
    <submittedName>
        <fullName evidence="1">Uncharacterized protein</fullName>
    </submittedName>
</protein>
<evidence type="ECO:0000313" key="2">
    <source>
        <dbReference type="Proteomes" id="UP000807769"/>
    </source>
</evidence>
<name>A0A9P7ATM2_9AGAM</name>
<dbReference type="EMBL" id="JABBWG010000249">
    <property type="protein sequence ID" value="KAG1796570.1"/>
    <property type="molecule type" value="Genomic_DNA"/>
</dbReference>
<organism evidence="1 2">
    <name type="scientific">Suillus subaureus</name>
    <dbReference type="NCBI Taxonomy" id="48587"/>
    <lineage>
        <taxon>Eukaryota</taxon>
        <taxon>Fungi</taxon>
        <taxon>Dikarya</taxon>
        <taxon>Basidiomycota</taxon>
        <taxon>Agaricomycotina</taxon>
        <taxon>Agaricomycetes</taxon>
        <taxon>Agaricomycetidae</taxon>
        <taxon>Boletales</taxon>
        <taxon>Suillineae</taxon>
        <taxon>Suillaceae</taxon>
        <taxon>Suillus</taxon>
    </lineage>
</organism>
<evidence type="ECO:0000313" key="1">
    <source>
        <dbReference type="EMBL" id="KAG1796570.1"/>
    </source>
</evidence>
<dbReference type="RefSeq" id="XP_041185373.1">
    <property type="nucleotide sequence ID" value="XM_041333805.1"/>
</dbReference>
<dbReference type="Proteomes" id="UP000807769">
    <property type="component" value="Unassembled WGS sequence"/>
</dbReference>
<comment type="caution">
    <text evidence="1">The sequence shown here is derived from an EMBL/GenBank/DDBJ whole genome shotgun (WGS) entry which is preliminary data.</text>
</comment>
<dbReference type="GeneID" id="64627822"/>
<dbReference type="OrthoDB" id="2677236at2759"/>
<sequence length="596" mass="67493">MPRIKKIGRQRHGGTVLQPHFKPVHKQYRAMTAAKSAAKHAAISGALPQPIRDFRIPVTKAELSMDQWDARAPHRIHYGVPELISYGAGDAGQLEFLRVPAMKDQRILGYVLLPARYRSSWVYLCYCVEYWLAVWKCWDGESKKHQKQKKTKAQQERAVLIDTSRKNAGARFLQAMVARRIVLEECVANGVNDERIKSLDEFLIRDHRDWLFVEFDELPDDADIYLEADPLHPENKKIFETGWGVNVNDISMMLGQADDAWMSKGLDLSVMFKKEMDAALKRLRDGGEEVHITHDENAELPDRWHESHEPPIQFISKRKDQLLRAVRSGWTSHVLCVTATNQCHDSVNPSAGENGAMMQMNVNDSSESITTLASEVSVRQGIHWWQTFLNLGRAKTLLALGICSLHGGHTENGRPPAGTLRSKWFSTEKPLRIGHNPFSKQDLSVIDALFGGSSPVEGGDIIEVDSNDEDGEEDENVTPYYTFAQVFTLCQQLEDACLQFRELEQSYHLSRQLRPFRVCCVAVWWRRNLWLTDLGKKPDTPALIYSEAALLNDQRMHGFCPPRGMVSLPDKDGVVWSHPDTIYTFPSPAKGKSGLG</sequence>
<gene>
    <name evidence="1" type="ORF">BJ212DRAFT_1306204</name>
</gene>
<dbReference type="AlphaFoldDB" id="A0A9P7ATM2"/>